<reference evidence="4 5" key="1">
    <citation type="submission" date="2016-10" db="EMBL/GenBank/DDBJ databases">
        <authorList>
            <person name="Varghese N."/>
            <person name="Submissions S."/>
        </authorList>
    </citation>
    <scope>NUCLEOTIDE SEQUENCE [LARGE SCALE GENOMIC DNA]</scope>
    <source>
        <strain evidence="4 5">DSM 2260</strain>
    </source>
</reference>
<dbReference type="AlphaFoldDB" id="A0A511HGZ0"/>
<protein>
    <submittedName>
        <fullName evidence="4">Peptidoglycan/LPS O-acetylase OafA/YrhL, contains acyltransferase and SGNH-hydrolase domains</fullName>
    </submittedName>
</protein>
<accession>A0A511HGZ0</accession>
<organism evidence="3 6">
    <name type="scientific">Myxococcus virescens</name>
    <dbReference type="NCBI Taxonomy" id="83456"/>
    <lineage>
        <taxon>Bacteria</taxon>
        <taxon>Pseudomonadati</taxon>
        <taxon>Myxococcota</taxon>
        <taxon>Myxococcia</taxon>
        <taxon>Myxococcales</taxon>
        <taxon>Cystobacterineae</taxon>
        <taxon>Myxococcaceae</taxon>
        <taxon>Myxococcus</taxon>
    </lineage>
</organism>
<dbReference type="Proteomes" id="UP000198717">
    <property type="component" value="Unassembled WGS sequence"/>
</dbReference>
<dbReference type="EMBL" id="FNAJ01000021">
    <property type="protein sequence ID" value="SDF14002.1"/>
    <property type="molecule type" value="Genomic_DNA"/>
</dbReference>
<keyword evidence="4" id="KW-0808">Transferase</keyword>
<feature type="domain" description="Acyltransferase 3" evidence="2">
    <location>
        <begin position="21"/>
        <end position="363"/>
    </location>
</feature>
<evidence type="ECO:0000313" key="4">
    <source>
        <dbReference type="EMBL" id="SDF14002.1"/>
    </source>
</evidence>
<keyword evidence="1" id="KW-1133">Transmembrane helix</keyword>
<feature type="transmembrane region" description="Helical" evidence="1">
    <location>
        <begin position="200"/>
        <end position="224"/>
    </location>
</feature>
<keyword evidence="1" id="KW-0812">Transmembrane</keyword>
<keyword evidence="5" id="KW-1185">Reference proteome</keyword>
<feature type="transmembrane region" description="Helical" evidence="1">
    <location>
        <begin position="353"/>
        <end position="378"/>
    </location>
</feature>
<evidence type="ECO:0000313" key="3">
    <source>
        <dbReference type="EMBL" id="GEL72838.1"/>
    </source>
</evidence>
<feature type="transmembrane region" description="Helical" evidence="1">
    <location>
        <begin position="236"/>
        <end position="256"/>
    </location>
</feature>
<dbReference type="EMBL" id="BJVY01000028">
    <property type="protein sequence ID" value="GEL72838.1"/>
    <property type="molecule type" value="Genomic_DNA"/>
</dbReference>
<feature type="transmembrane region" description="Helical" evidence="1">
    <location>
        <begin position="322"/>
        <end position="341"/>
    </location>
</feature>
<dbReference type="InterPro" id="IPR050879">
    <property type="entry name" value="Acyltransferase_3"/>
</dbReference>
<dbReference type="GO" id="GO:0016747">
    <property type="term" value="F:acyltransferase activity, transferring groups other than amino-acyl groups"/>
    <property type="evidence" value="ECO:0007669"/>
    <property type="project" value="InterPro"/>
</dbReference>
<evidence type="ECO:0000256" key="1">
    <source>
        <dbReference type="SAM" id="Phobius"/>
    </source>
</evidence>
<feature type="transmembrane region" description="Helical" evidence="1">
    <location>
        <begin position="276"/>
        <end position="301"/>
    </location>
</feature>
<name>A0A511HGZ0_9BACT</name>
<dbReference type="Pfam" id="PF01757">
    <property type="entry name" value="Acyl_transf_3"/>
    <property type="match status" value="1"/>
</dbReference>
<dbReference type="Proteomes" id="UP000321224">
    <property type="component" value="Unassembled WGS sequence"/>
</dbReference>
<proteinExistence type="predicted"/>
<evidence type="ECO:0000313" key="6">
    <source>
        <dbReference type="Proteomes" id="UP000321224"/>
    </source>
</evidence>
<gene>
    <name evidence="3" type="ORF">MVI01_46220</name>
    <name evidence="4" type="ORF">SAMN04488504_12157</name>
</gene>
<evidence type="ECO:0000259" key="2">
    <source>
        <dbReference type="Pfam" id="PF01757"/>
    </source>
</evidence>
<feature type="transmembrane region" description="Helical" evidence="1">
    <location>
        <begin position="176"/>
        <end position="194"/>
    </location>
</feature>
<keyword evidence="4" id="KW-0012">Acyltransferase</keyword>
<dbReference type="InterPro" id="IPR002656">
    <property type="entry name" value="Acyl_transf_3_dom"/>
</dbReference>
<dbReference type="PANTHER" id="PTHR23028:SF53">
    <property type="entry name" value="ACYL_TRANSF_3 DOMAIN-CONTAINING PROTEIN"/>
    <property type="match status" value="1"/>
</dbReference>
<feature type="transmembrane region" description="Helical" evidence="1">
    <location>
        <begin position="148"/>
        <end position="169"/>
    </location>
</feature>
<keyword evidence="1" id="KW-0472">Membrane</keyword>
<comment type="caution">
    <text evidence="3">The sequence shown here is derived from an EMBL/GenBank/DDBJ whole genome shotgun (WGS) entry which is preliminary data.</text>
</comment>
<evidence type="ECO:0000313" key="5">
    <source>
        <dbReference type="Proteomes" id="UP000198717"/>
    </source>
</evidence>
<sequence length="403" mass="44542">MVRPEMTTEPSEPLHLPEYLPALDGLRGVAVLMVVAYHSLTGLRSASLGSLFQVGWAGVDLFFVLSGFLITRILVQTRERGGYFRTFYARRALRIWPLYFLVLAFSFGVMGRLLPALAFDTQRYPWVTYALYLQNLWMTDFGPAPINVTWSLAIEEQFYLVWPLLVFFLRNGQLRALLWACVLLSPVARLAALWEGAAPIQVYTFTLFRLDGLALGGLLALGVVDGRATADGLSRWGARLAVPALLVACGLSLVFFGQGAAIHMATALTGPGGPQVRVLLVAGLYTLWAVGFASLLGWVLSGRARVLQAVLQWRPLRFVGQVSYGLYLFHALVIPAGGHYTRPLFYRFIPSTFVATAVGILFEYAVLLALTLVSWRFFEKPLLRLKDRFTHPEAAGKAVAPTA</sequence>
<dbReference type="GO" id="GO:0009103">
    <property type="term" value="P:lipopolysaccharide biosynthetic process"/>
    <property type="evidence" value="ECO:0007669"/>
    <property type="project" value="TreeGrafter"/>
</dbReference>
<dbReference type="PANTHER" id="PTHR23028">
    <property type="entry name" value="ACETYLTRANSFERASE"/>
    <property type="match status" value="1"/>
</dbReference>
<feature type="transmembrane region" description="Helical" evidence="1">
    <location>
        <begin position="52"/>
        <end position="75"/>
    </location>
</feature>
<feature type="transmembrane region" description="Helical" evidence="1">
    <location>
        <begin position="96"/>
        <end position="119"/>
    </location>
</feature>
<reference evidence="3 6" key="2">
    <citation type="submission" date="2019-07" db="EMBL/GenBank/DDBJ databases">
        <title>Whole genome shotgun sequence of Myxococcus virescens NBRC 100334.</title>
        <authorList>
            <person name="Hosoyama A."/>
            <person name="Uohara A."/>
            <person name="Ohji S."/>
            <person name="Ichikawa N."/>
        </authorList>
    </citation>
    <scope>NUCLEOTIDE SEQUENCE [LARGE SCALE GENOMIC DNA]</scope>
    <source>
        <strain evidence="3 6">NBRC 100334</strain>
    </source>
</reference>
<dbReference type="GO" id="GO:0016020">
    <property type="term" value="C:membrane"/>
    <property type="evidence" value="ECO:0007669"/>
    <property type="project" value="TreeGrafter"/>
</dbReference>